<accession>A0A2P2JJG6</accession>
<proteinExistence type="predicted"/>
<organism evidence="1">
    <name type="scientific">Rhizophora mucronata</name>
    <name type="common">Asiatic mangrove</name>
    <dbReference type="NCBI Taxonomy" id="61149"/>
    <lineage>
        <taxon>Eukaryota</taxon>
        <taxon>Viridiplantae</taxon>
        <taxon>Streptophyta</taxon>
        <taxon>Embryophyta</taxon>
        <taxon>Tracheophyta</taxon>
        <taxon>Spermatophyta</taxon>
        <taxon>Magnoliopsida</taxon>
        <taxon>eudicotyledons</taxon>
        <taxon>Gunneridae</taxon>
        <taxon>Pentapetalae</taxon>
        <taxon>rosids</taxon>
        <taxon>fabids</taxon>
        <taxon>Malpighiales</taxon>
        <taxon>Rhizophoraceae</taxon>
        <taxon>Rhizophora</taxon>
    </lineage>
</organism>
<dbReference type="EMBL" id="GGEC01013101">
    <property type="protein sequence ID" value="MBW93584.1"/>
    <property type="molecule type" value="Transcribed_RNA"/>
</dbReference>
<name>A0A2P2JJG6_RHIMU</name>
<evidence type="ECO:0000313" key="1">
    <source>
        <dbReference type="EMBL" id="MBW93584.1"/>
    </source>
</evidence>
<sequence length="9" mass="1096">MFLIFQQLG</sequence>
<reference evidence="1" key="1">
    <citation type="submission" date="2018-02" db="EMBL/GenBank/DDBJ databases">
        <title>Rhizophora mucronata_Transcriptome.</title>
        <authorList>
            <person name="Meera S.P."/>
            <person name="Sreeshan A."/>
            <person name="Augustine A."/>
        </authorList>
    </citation>
    <scope>NUCLEOTIDE SEQUENCE</scope>
    <source>
        <tissue evidence="1">Leaf</tissue>
    </source>
</reference>
<protein>
    <submittedName>
        <fullName evidence="1">Uncharacterized protein</fullName>
    </submittedName>
</protein>